<dbReference type="InterPro" id="IPR039554">
    <property type="entry name" value="HigA2-like_HTH"/>
</dbReference>
<proteinExistence type="predicted"/>
<keyword evidence="3" id="KW-1185">Reference proteome</keyword>
<dbReference type="Gene3D" id="1.10.260.40">
    <property type="entry name" value="lambda repressor-like DNA-binding domains"/>
    <property type="match status" value="1"/>
</dbReference>
<dbReference type="EMBL" id="CP109441">
    <property type="protein sequence ID" value="WUV50411.1"/>
    <property type="molecule type" value="Genomic_DNA"/>
</dbReference>
<name>A0ABZ1Z7S3_9NOCA</name>
<organism evidence="2 3">
    <name type="scientific">Nocardia vinacea</name>
    <dbReference type="NCBI Taxonomy" id="96468"/>
    <lineage>
        <taxon>Bacteria</taxon>
        <taxon>Bacillati</taxon>
        <taxon>Actinomycetota</taxon>
        <taxon>Actinomycetes</taxon>
        <taxon>Mycobacteriales</taxon>
        <taxon>Nocardiaceae</taxon>
        <taxon>Nocardia</taxon>
    </lineage>
</organism>
<dbReference type="SUPFAM" id="SSF47413">
    <property type="entry name" value="lambda repressor-like DNA-binding domains"/>
    <property type="match status" value="1"/>
</dbReference>
<evidence type="ECO:0000259" key="1">
    <source>
        <dbReference type="Pfam" id="PF13744"/>
    </source>
</evidence>
<sequence>MAEKIFDIVWDAIDDIRGDVENMRLRSQLIFELTDRIAAKGWSPEAAAEHLGVTAARISDLLGGRTQLFSLDALVNMIAAAGLRVQVQIT</sequence>
<evidence type="ECO:0000313" key="2">
    <source>
        <dbReference type="EMBL" id="WUV50411.1"/>
    </source>
</evidence>
<gene>
    <name evidence="2" type="ORF">OG563_20740</name>
</gene>
<protein>
    <submittedName>
        <fullName evidence="2">XRE family transcriptional regulator</fullName>
    </submittedName>
</protein>
<evidence type="ECO:0000313" key="3">
    <source>
        <dbReference type="Proteomes" id="UP001432062"/>
    </source>
</evidence>
<dbReference type="InterPro" id="IPR010982">
    <property type="entry name" value="Lambda_DNA-bd_dom_sf"/>
</dbReference>
<dbReference type="Proteomes" id="UP001432062">
    <property type="component" value="Chromosome"/>
</dbReference>
<accession>A0ABZ1Z7S3</accession>
<reference evidence="2" key="1">
    <citation type="submission" date="2022-10" db="EMBL/GenBank/DDBJ databases">
        <title>The complete genomes of actinobacterial strains from the NBC collection.</title>
        <authorList>
            <person name="Joergensen T.S."/>
            <person name="Alvarez Arevalo M."/>
            <person name="Sterndorff E.B."/>
            <person name="Faurdal D."/>
            <person name="Vuksanovic O."/>
            <person name="Mourched A.-S."/>
            <person name="Charusanti P."/>
            <person name="Shaw S."/>
            <person name="Blin K."/>
            <person name="Weber T."/>
        </authorList>
    </citation>
    <scope>NUCLEOTIDE SEQUENCE</scope>
    <source>
        <strain evidence="2">NBC_01482</strain>
    </source>
</reference>
<dbReference type="Pfam" id="PF13744">
    <property type="entry name" value="HTH_37"/>
    <property type="match status" value="1"/>
</dbReference>
<dbReference type="RefSeq" id="WP_327095096.1">
    <property type="nucleotide sequence ID" value="NZ_CP109149.1"/>
</dbReference>
<feature type="domain" description="HigA2-like helix-turn-helix" evidence="1">
    <location>
        <begin position="17"/>
        <end position="89"/>
    </location>
</feature>